<evidence type="ECO:0000256" key="2">
    <source>
        <dbReference type="ARBA" id="ARBA00023002"/>
    </source>
</evidence>
<feature type="active site" evidence="5">
    <location>
        <position position="218"/>
    </location>
</feature>
<dbReference type="OrthoDB" id="440325at2759"/>
<dbReference type="EMBL" id="KV722330">
    <property type="protein sequence ID" value="OCH96643.1"/>
    <property type="molecule type" value="Genomic_DNA"/>
</dbReference>
<proteinExistence type="inferred from homology"/>
<dbReference type="InterPro" id="IPR012394">
    <property type="entry name" value="Aldehyde_DH_NAD(P)"/>
</dbReference>
<dbReference type="Gene3D" id="3.40.309.10">
    <property type="entry name" value="Aldehyde Dehydrogenase, Chain A, domain 2"/>
    <property type="match status" value="1"/>
</dbReference>
<gene>
    <name evidence="7" type="ORF">OBBRIDRAFT_815887</name>
</gene>
<keyword evidence="3" id="KW-0520">NAD</keyword>
<comment type="similarity">
    <text evidence="1 4">Belongs to the aldehyde dehydrogenase family.</text>
</comment>
<protein>
    <recommendedName>
        <fullName evidence="4">Aldehyde dehydrogenase</fullName>
    </recommendedName>
</protein>
<dbReference type="InterPro" id="IPR016163">
    <property type="entry name" value="Ald_DH_C"/>
</dbReference>
<dbReference type="Proteomes" id="UP000250043">
    <property type="component" value="Unassembled WGS sequence"/>
</dbReference>
<evidence type="ECO:0000256" key="1">
    <source>
        <dbReference type="ARBA" id="ARBA00009986"/>
    </source>
</evidence>
<dbReference type="GO" id="GO:0006081">
    <property type="term" value="P:aldehyde metabolic process"/>
    <property type="evidence" value="ECO:0007669"/>
    <property type="project" value="InterPro"/>
</dbReference>
<dbReference type="PANTHER" id="PTHR43570:SF16">
    <property type="entry name" value="ALDEHYDE DEHYDROGENASE TYPE III, ISOFORM Q"/>
    <property type="match status" value="1"/>
</dbReference>
<name>A0A8E2DVI1_9APHY</name>
<dbReference type="GO" id="GO:0005737">
    <property type="term" value="C:cytoplasm"/>
    <property type="evidence" value="ECO:0007669"/>
    <property type="project" value="TreeGrafter"/>
</dbReference>
<organism evidence="7 8">
    <name type="scientific">Obba rivulosa</name>
    <dbReference type="NCBI Taxonomy" id="1052685"/>
    <lineage>
        <taxon>Eukaryota</taxon>
        <taxon>Fungi</taxon>
        <taxon>Dikarya</taxon>
        <taxon>Basidiomycota</taxon>
        <taxon>Agaricomycotina</taxon>
        <taxon>Agaricomycetes</taxon>
        <taxon>Polyporales</taxon>
        <taxon>Gelatoporiaceae</taxon>
        <taxon>Obba</taxon>
    </lineage>
</organism>
<keyword evidence="8" id="KW-1185">Reference proteome</keyword>
<dbReference type="PIRSF" id="PIRSF036492">
    <property type="entry name" value="ALDH"/>
    <property type="match status" value="1"/>
</dbReference>
<evidence type="ECO:0000256" key="4">
    <source>
        <dbReference type="PIRNR" id="PIRNR036492"/>
    </source>
</evidence>
<accession>A0A8E2DVI1</accession>
<dbReference type="Gene3D" id="3.40.605.10">
    <property type="entry name" value="Aldehyde Dehydrogenase, Chain A, domain 1"/>
    <property type="match status" value="1"/>
</dbReference>
<sequence>MTVVQLQFTALDEISKVHERLRKTFESGITRPLQYRRTQLLQIAHFIQDNWKAIEDAIISDYGRSRSEMSELKTVFDHAIHAAQDLEEWSKPEKPKVEDWLAGWDPTIYPTPKGTVLIISPWNAPYFTTFSPLIGAMAAGCTALIKPSELCPATSQLLADLFPKYFDSNAYAVVNGAVAEATRLLELKWDHILYTGAPKVARIVAAAAAKHLTPLTLELGGKCPVLIDDDVDIDLVAKRVLYGKQFIAGQACISPDYVLVPPGKMETLIAAFKKYYSTFWPKGPLNEGYSRIIAPHHHARLKNMLEHTKGDIVLGGEIEGSERIAPTIVKNVPLDDILMEEEIFGPILPLIQVSGMEEALNIVKELSSPLAIYVFTNSEKLKETLLNSTASGALCFNDTLSHAGVRELPFGGIGESGYGCHGGKYSFDTFTHRRSYANVPPAGEPFMAMRYPPCKDEVYQALTAPTRAEIPKPW</sequence>
<evidence type="ECO:0000256" key="5">
    <source>
        <dbReference type="PIRSR" id="PIRSR036492-1"/>
    </source>
</evidence>
<evidence type="ECO:0000313" key="7">
    <source>
        <dbReference type="EMBL" id="OCH96643.1"/>
    </source>
</evidence>
<dbReference type="FunFam" id="3.40.605.10:FF:000004">
    <property type="entry name" value="Aldehyde dehydrogenase"/>
    <property type="match status" value="1"/>
</dbReference>
<dbReference type="AlphaFoldDB" id="A0A8E2DVI1"/>
<evidence type="ECO:0000313" key="8">
    <source>
        <dbReference type="Proteomes" id="UP000250043"/>
    </source>
</evidence>
<reference evidence="7 8" key="1">
    <citation type="submission" date="2016-07" db="EMBL/GenBank/DDBJ databases">
        <title>Draft genome of the white-rot fungus Obba rivulosa 3A-2.</title>
        <authorList>
            <consortium name="DOE Joint Genome Institute"/>
            <person name="Miettinen O."/>
            <person name="Riley R."/>
            <person name="Acob R."/>
            <person name="Barry K."/>
            <person name="Cullen D."/>
            <person name="De Vries R."/>
            <person name="Hainaut M."/>
            <person name="Hatakka A."/>
            <person name="Henrissat B."/>
            <person name="Hilden K."/>
            <person name="Kuo R."/>
            <person name="Labutti K."/>
            <person name="Lipzen A."/>
            <person name="Makela M.R."/>
            <person name="Sandor L."/>
            <person name="Spatafora J.W."/>
            <person name="Grigoriev I.V."/>
            <person name="Hibbett D.S."/>
        </authorList>
    </citation>
    <scope>NUCLEOTIDE SEQUENCE [LARGE SCALE GENOMIC DNA]</scope>
    <source>
        <strain evidence="7 8">3A-2</strain>
    </source>
</reference>
<feature type="domain" description="Aldehyde dehydrogenase" evidence="6">
    <location>
        <begin position="12"/>
        <end position="434"/>
    </location>
</feature>
<evidence type="ECO:0000259" key="6">
    <source>
        <dbReference type="Pfam" id="PF00171"/>
    </source>
</evidence>
<dbReference type="SUPFAM" id="SSF53720">
    <property type="entry name" value="ALDH-like"/>
    <property type="match status" value="1"/>
</dbReference>
<dbReference type="GO" id="GO:0004029">
    <property type="term" value="F:aldehyde dehydrogenase (NAD+) activity"/>
    <property type="evidence" value="ECO:0007669"/>
    <property type="project" value="TreeGrafter"/>
</dbReference>
<dbReference type="InterPro" id="IPR016162">
    <property type="entry name" value="Ald_DH_N"/>
</dbReference>
<keyword evidence="2 4" id="KW-0560">Oxidoreductase</keyword>
<dbReference type="Pfam" id="PF00171">
    <property type="entry name" value="Aldedh"/>
    <property type="match status" value="1"/>
</dbReference>
<evidence type="ECO:0000256" key="3">
    <source>
        <dbReference type="ARBA" id="ARBA00023027"/>
    </source>
</evidence>
<dbReference type="InterPro" id="IPR015590">
    <property type="entry name" value="Aldehyde_DH_dom"/>
</dbReference>
<dbReference type="InterPro" id="IPR016161">
    <property type="entry name" value="Ald_DH/histidinol_DH"/>
</dbReference>
<feature type="active site" evidence="5">
    <location>
        <position position="252"/>
    </location>
</feature>
<dbReference type="FunFam" id="3.40.309.10:FF:000003">
    <property type="entry name" value="Aldehyde dehydrogenase"/>
    <property type="match status" value="1"/>
</dbReference>
<dbReference type="PANTHER" id="PTHR43570">
    <property type="entry name" value="ALDEHYDE DEHYDROGENASE"/>
    <property type="match status" value="1"/>
</dbReference>